<evidence type="ECO:0008006" key="4">
    <source>
        <dbReference type="Google" id="ProtNLM"/>
    </source>
</evidence>
<dbReference type="RefSeq" id="WP_169605014.1">
    <property type="nucleotide sequence ID" value="NZ_CP051481.1"/>
</dbReference>
<dbReference type="EMBL" id="CP051481">
    <property type="protein sequence ID" value="QJG66963.1"/>
    <property type="molecule type" value="Genomic_DNA"/>
</dbReference>
<protein>
    <recommendedName>
        <fullName evidence="4">Lipoprotein</fullName>
    </recommendedName>
</protein>
<name>A0A858U6V7_9MOLU</name>
<keyword evidence="3" id="KW-1185">Reference proteome</keyword>
<reference evidence="2 3" key="1">
    <citation type="submission" date="2020-04" db="EMBL/GenBank/DDBJ databases">
        <title>Novel Mycoplasma species detected in Phocoena phocoena (harbor porpoise) from the USA.</title>
        <authorList>
            <person name="Volokhov D.V."/>
        </authorList>
    </citation>
    <scope>NUCLEOTIDE SEQUENCE [LARGE SCALE GENOMIC DNA]</scope>
    <source>
        <strain evidence="2 3">Phocoena C-264-GEN</strain>
    </source>
</reference>
<dbReference type="KEGG" id="mphe:HGG69_01330"/>
<keyword evidence="1" id="KW-0732">Signal</keyword>
<evidence type="ECO:0000313" key="2">
    <source>
        <dbReference type="EMBL" id="QJG66963.1"/>
    </source>
</evidence>
<evidence type="ECO:0000313" key="3">
    <source>
        <dbReference type="Proteomes" id="UP000501060"/>
    </source>
</evidence>
<dbReference type="InterPro" id="IPR054783">
    <property type="entry name" value="P60-like"/>
</dbReference>
<accession>A0A858U6V7</accession>
<proteinExistence type="predicted"/>
<dbReference type="AlphaFoldDB" id="A0A858U6V7"/>
<dbReference type="NCBIfam" id="NF045835">
    <property type="entry name" value="P60_lipo"/>
    <property type="match status" value="1"/>
</dbReference>
<sequence>MKKKIFYYSLASLSALAPLVAAPVVSCTKTDPLDKNIRGKQNTILKSQATKNNILEQVSNGWIMSLYSSELKNIDSKVKDKLAKLFENKNSAYYKDFKTFFDIYTERSLKNNPQHFKILKQELLTNGVNVLEFNPVMNQKMTDDDMEFLYKNSSKLSNGVRTQIHKMMTVYNYLTKSRNEAMNFTINQATKNDISLEKIDTKDYSEYDKERFELLDLASADVFLVKYLLDNKLVESWSFKRKENAQLWQNHAEINSIEQYNELIKNNEIKYTTAKNESLKIGLKNNELDDLRGYNGIVKFTGTAADKLSYSNYWIKNNKHLVHGFIDPNSSNIYSMNNLHFNQIVIDSIQTKPEFKLKDSSKDKKDGFTKEDFEVTGWDYDSTKKEFTKKYSEKTFKLIIDRVEKINFENKNKELETNITLTIKLSAPELGEDSTFVYTDELFDKKATTQTEFEQEKFPSTVNLFVKSSNELKGEYLIKIVPVTKKITVKENNKDVSKNKATLENTLWGETKNKDLLVKNIINNDLDNLYKQASKYYSKLGFGIQKDSIDKTIIDFLKVENLID</sequence>
<gene>
    <name evidence="2" type="ORF">HGG69_01330</name>
</gene>
<dbReference type="Proteomes" id="UP000501060">
    <property type="component" value="Chromosome"/>
</dbReference>
<organism evidence="2 3">
    <name type="scientific">Mycoplasma phocoenae</name>
    <dbReference type="NCBI Taxonomy" id="754517"/>
    <lineage>
        <taxon>Bacteria</taxon>
        <taxon>Bacillati</taxon>
        <taxon>Mycoplasmatota</taxon>
        <taxon>Mollicutes</taxon>
        <taxon>Mycoplasmataceae</taxon>
        <taxon>Mycoplasma</taxon>
    </lineage>
</organism>
<feature type="signal peptide" evidence="1">
    <location>
        <begin position="1"/>
        <end position="21"/>
    </location>
</feature>
<evidence type="ECO:0000256" key="1">
    <source>
        <dbReference type="SAM" id="SignalP"/>
    </source>
</evidence>
<feature type="chain" id="PRO_5032629918" description="Lipoprotein" evidence="1">
    <location>
        <begin position="22"/>
        <end position="564"/>
    </location>
</feature>